<evidence type="ECO:0000313" key="3">
    <source>
        <dbReference type="EMBL" id="MDG3002290.1"/>
    </source>
</evidence>
<dbReference type="InterPro" id="IPR036291">
    <property type="entry name" value="NAD(P)-bd_dom_sf"/>
</dbReference>
<dbReference type="SUPFAM" id="SSF51735">
    <property type="entry name" value="NAD(P)-binding Rossmann-fold domains"/>
    <property type="match status" value="1"/>
</dbReference>
<proteinExistence type="predicted"/>
<dbReference type="Gene3D" id="3.40.50.720">
    <property type="entry name" value="NAD(P)-binding Rossmann-like Domain"/>
    <property type="match status" value="1"/>
</dbReference>
<gene>
    <name evidence="3" type="ORF">PZE19_00685</name>
</gene>
<feature type="domain" description="Gfo/Idh/MocA-like oxidoreductase N-terminal" evidence="1">
    <location>
        <begin position="42"/>
        <end position="159"/>
    </location>
</feature>
<keyword evidence="4" id="KW-1185">Reference proteome</keyword>
<dbReference type="PANTHER" id="PTHR43818:SF10">
    <property type="entry name" value="NADH-DEPENDENT DEHYDROGENASE-RELATED"/>
    <property type="match status" value="1"/>
</dbReference>
<dbReference type="SUPFAM" id="SSF55347">
    <property type="entry name" value="Glyceraldehyde-3-phosphate dehydrogenase-like, C-terminal domain"/>
    <property type="match status" value="1"/>
</dbReference>
<dbReference type="RefSeq" id="WP_277858654.1">
    <property type="nucleotide sequence ID" value="NZ_JARRAG010000001.1"/>
</dbReference>
<organism evidence="3 4">
    <name type="scientific">Paludisphaera mucosa</name>
    <dbReference type="NCBI Taxonomy" id="3030827"/>
    <lineage>
        <taxon>Bacteria</taxon>
        <taxon>Pseudomonadati</taxon>
        <taxon>Planctomycetota</taxon>
        <taxon>Planctomycetia</taxon>
        <taxon>Isosphaerales</taxon>
        <taxon>Isosphaeraceae</taxon>
        <taxon>Paludisphaera</taxon>
    </lineage>
</organism>
<sequence>MTTQQGMDRRAFLYGASLAGFGVFCQGRNGRAAGVGPNDVIQVACIGVGGKGGGDTDHAGNHGKVVALCDVDDDPLKEKLAKFKDAKGFHDFRELFAQMGDKIDAVTVSTADHTHAPASVAAMRLGKHVYCQKPLTHTVWEARLMRETARKHGVCTQMGNQGSAADGLRASVEILESGVLGDVTEVHVWTDRPSVYWKQAPEITARPQGTFEVPANLHWDLFLAAAPERPFAPVYTPMLWRGWWDFGTGVLGDMGCHNTNIPFHGLKLGLPRRISAQSGEINPETFPAWATVVYEFPARGKLAPVKLTWYEGAKDGKPNRPPAHLFPEGFKPEDNGWVCVGAEGTMGSARGESVGRRLWPDERFKDFKAPKPTIPRIQGGGDTDDNHKLEWFQAIRAGKPEIAYSNFEYAAVQTEAILLGNIAMRTGEAIDYDGDAGRILNSSAASALLKGSYRKGWEI</sequence>
<protein>
    <submittedName>
        <fullName evidence="3">Gfo/Idh/MocA family oxidoreductase</fullName>
    </submittedName>
</protein>
<dbReference type="Pfam" id="PF01408">
    <property type="entry name" value="GFO_IDH_MocA"/>
    <property type="match status" value="1"/>
</dbReference>
<dbReference type="Gene3D" id="3.30.360.10">
    <property type="entry name" value="Dihydrodipicolinate Reductase, domain 2"/>
    <property type="match status" value="1"/>
</dbReference>
<dbReference type="Proteomes" id="UP001216907">
    <property type="component" value="Unassembled WGS sequence"/>
</dbReference>
<comment type="caution">
    <text evidence="3">The sequence shown here is derived from an EMBL/GenBank/DDBJ whole genome shotgun (WGS) entry which is preliminary data.</text>
</comment>
<name>A0ABT6F4G1_9BACT</name>
<evidence type="ECO:0000259" key="1">
    <source>
        <dbReference type="Pfam" id="PF01408"/>
    </source>
</evidence>
<dbReference type="Pfam" id="PF19051">
    <property type="entry name" value="GFO_IDH_MocA_C2"/>
    <property type="match status" value="1"/>
</dbReference>
<dbReference type="PANTHER" id="PTHR43818">
    <property type="entry name" value="BCDNA.GH03377"/>
    <property type="match status" value="1"/>
</dbReference>
<accession>A0ABT6F4G1</accession>
<feature type="domain" description="Gfo/Idh/MocA-like oxidoreductase bacterial type C-terminal" evidence="2">
    <location>
        <begin position="174"/>
        <end position="293"/>
    </location>
</feature>
<dbReference type="EMBL" id="JARRAG010000001">
    <property type="protein sequence ID" value="MDG3002290.1"/>
    <property type="molecule type" value="Genomic_DNA"/>
</dbReference>
<evidence type="ECO:0000259" key="2">
    <source>
        <dbReference type="Pfam" id="PF19051"/>
    </source>
</evidence>
<dbReference type="InterPro" id="IPR043906">
    <property type="entry name" value="Gfo/Idh/MocA_OxRdtase_bact_C"/>
</dbReference>
<dbReference type="InterPro" id="IPR000683">
    <property type="entry name" value="Gfo/Idh/MocA-like_OxRdtase_N"/>
</dbReference>
<dbReference type="InterPro" id="IPR050463">
    <property type="entry name" value="Gfo/Idh/MocA_oxidrdct_glycsds"/>
</dbReference>
<reference evidence="3 4" key="1">
    <citation type="submission" date="2023-03" db="EMBL/GenBank/DDBJ databases">
        <title>Paludisphaera mucosa sp. nov. a novel planctomycete from northern fen.</title>
        <authorList>
            <person name="Ivanova A."/>
        </authorList>
    </citation>
    <scope>NUCLEOTIDE SEQUENCE [LARGE SCALE GENOMIC DNA]</scope>
    <source>
        <strain evidence="3 4">Pla2</strain>
    </source>
</reference>
<evidence type="ECO:0000313" key="4">
    <source>
        <dbReference type="Proteomes" id="UP001216907"/>
    </source>
</evidence>